<feature type="transmembrane region" description="Helical" evidence="1">
    <location>
        <begin position="905"/>
        <end position="925"/>
    </location>
</feature>
<feature type="transmembrane region" description="Helical" evidence="1">
    <location>
        <begin position="979"/>
        <end position="996"/>
    </location>
</feature>
<dbReference type="SUPFAM" id="SSF82693">
    <property type="entry name" value="Multidrug efflux transporter AcrB pore domain, PN1, PN2, PC1 and PC2 subdomains"/>
    <property type="match status" value="3"/>
</dbReference>
<dbReference type="InterPro" id="IPR000731">
    <property type="entry name" value="SSD"/>
</dbReference>
<dbReference type="PANTHER" id="PTHR32063">
    <property type="match status" value="1"/>
</dbReference>
<feature type="transmembrane region" description="Helical" evidence="1">
    <location>
        <begin position="931"/>
        <end position="950"/>
    </location>
</feature>
<dbReference type="Gene3D" id="3.30.70.1430">
    <property type="entry name" value="Multidrug efflux transporter AcrB pore domain"/>
    <property type="match status" value="2"/>
</dbReference>
<dbReference type="InterPro" id="IPR001036">
    <property type="entry name" value="Acrflvin-R"/>
</dbReference>
<protein>
    <submittedName>
        <fullName evidence="3">Efflux RND transporter permease subunit</fullName>
    </submittedName>
</protein>
<feature type="transmembrane region" description="Helical" evidence="1">
    <location>
        <begin position="388"/>
        <end position="410"/>
    </location>
</feature>
<dbReference type="GO" id="GO:0005886">
    <property type="term" value="C:plasma membrane"/>
    <property type="evidence" value="ECO:0007669"/>
    <property type="project" value="TreeGrafter"/>
</dbReference>
<evidence type="ECO:0000259" key="2">
    <source>
        <dbReference type="PROSITE" id="PS50156"/>
    </source>
</evidence>
<evidence type="ECO:0000313" key="4">
    <source>
        <dbReference type="Proteomes" id="UP000712673"/>
    </source>
</evidence>
<feature type="transmembrane region" description="Helical" evidence="1">
    <location>
        <begin position="12"/>
        <end position="31"/>
    </location>
</feature>
<dbReference type="SUPFAM" id="SSF82714">
    <property type="entry name" value="Multidrug efflux transporter AcrB TolC docking domain, DN and DC subdomains"/>
    <property type="match status" value="2"/>
</dbReference>
<dbReference type="InterPro" id="IPR027463">
    <property type="entry name" value="AcrB_DN_DC_subdom"/>
</dbReference>
<reference evidence="3" key="1">
    <citation type="submission" date="2019-03" db="EMBL/GenBank/DDBJ databases">
        <title>Lake Tanganyika Metagenome-Assembled Genomes (MAGs).</title>
        <authorList>
            <person name="Tran P."/>
        </authorList>
    </citation>
    <scope>NUCLEOTIDE SEQUENCE</scope>
    <source>
        <strain evidence="3">K_DeepCast_65m_m2_066</strain>
    </source>
</reference>
<feature type="transmembrane region" description="Helical" evidence="1">
    <location>
        <begin position="526"/>
        <end position="545"/>
    </location>
</feature>
<dbReference type="Proteomes" id="UP000712673">
    <property type="component" value="Unassembled WGS sequence"/>
</dbReference>
<gene>
    <name evidence="3" type="ORF">FJZ47_13695</name>
</gene>
<feature type="transmembrane region" description="Helical" evidence="1">
    <location>
        <begin position="431"/>
        <end position="453"/>
    </location>
</feature>
<feature type="domain" description="SSD" evidence="2">
    <location>
        <begin position="363"/>
        <end position="488"/>
    </location>
</feature>
<feature type="transmembrane region" description="Helical" evidence="1">
    <location>
        <begin position="459"/>
        <end position="481"/>
    </location>
</feature>
<sequence>MQKLAEVCIRQPVFATMLVLALVVVGAASYFKLGVDRFPSVDLPTVRVQTVLPGASPEEVESQISQRLEEAINTVEGISEMRSISGPGASIIIITFNLERDIDTATQDVRDRIATALRDLPAGTEAPLISKFSNDLAPVMTLALSGSRSRRELTELADKVVKTQLERALGVGEVVIIGGLKRAINIWIDAARLTAYRLPITAVRNAITRQNADIPGGNVTDGAKEQILRTMGRVVDPREFNNLVIATVNGAPVRIQDIGQAEDGTKEQRSVARLDGVPTVILEVRRQSGSNTVEVIKAVKANLEQVKTMLPGDMKVEVIRDQSRYIHAALHEINLHLVLGSILACLVVLAFMRSWRSTFIAGIAIPTSVIATFGMMKALNFTMNSVTMLALVLMVGIVIDDAIVVLENIFRFVEEKKMRAMEAAREATAEIGLAVMATTLSLVVIFVPVSFMSSISGRFLYQFGITAAVAVMVSLLVSFTLTPMMSARMLSAKDASGGHDSARSRRGFYGLIDALYTWMLKWSMRLRFLVALLALGVIASSVPLYNALKQEYIPTDVDEAEFEVSVNAREGTSLAAMDEVMQAVTAEIRAVPGVRLVMTAAGGNFLNAVNMGNAYVRIAPHEERTFSFTRLWHGLLAGDPRAAWRGNYTQRDVIQEVRRRLRKLRDVRTMARNFPSFNIGAGNFEIDYAIRGPELTALASYAEKLRSQSQALGLVDADTTLRLNKPELRVEIDRARAADLGADTEDIARALRLMVGGEDKVSRFRDPQLNEDYDVQLRLRDGDRNDPDTIARLYVPRQGGAPVRLDNLVKLVSAQSPSRIDRLDRQRTVSLRSGIAPGYALADRLEALKDATAALNMPATYSTRVSGRGRELEKTFGEFIWAFILSLIFMYMILASQFESLVHPLTILLSLPLSVPFALFSLWYTESNLNLYSALGMLVLFGVVKKNAILQVDHTNNLRHRGMNRLEAIMVANRDRLRPILMTTLALVAGMLPLAIGTG</sequence>
<dbReference type="PROSITE" id="PS50156">
    <property type="entry name" value="SSD"/>
    <property type="match status" value="1"/>
</dbReference>
<organism evidence="3 4">
    <name type="scientific">Tectimicrobiota bacterium</name>
    <dbReference type="NCBI Taxonomy" id="2528274"/>
    <lineage>
        <taxon>Bacteria</taxon>
        <taxon>Pseudomonadati</taxon>
        <taxon>Nitrospinota/Tectimicrobiota group</taxon>
        <taxon>Candidatus Tectimicrobiota</taxon>
    </lineage>
</organism>
<name>A0A937W432_UNCTE</name>
<dbReference type="Pfam" id="PF00873">
    <property type="entry name" value="ACR_tran"/>
    <property type="match status" value="1"/>
</dbReference>
<feature type="transmembrane region" description="Helical" evidence="1">
    <location>
        <begin position="879"/>
        <end position="898"/>
    </location>
</feature>
<accession>A0A937W432</accession>
<proteinExistence type="predicted"/>
<evidence type="ECO:0000313" key="3">
    <source>
        <dbReference type="EMBL" id="MBM3224842.1"/>
    </source>
</evidence>
<dbReference type="Gene3D" id="3.30.70.1440">
    <property type="entry name" value="Multidrug efflux transporter AcrB pore domain"/>
    <property type="match status" value="1"/>
</dbReference>
<feature type="transmembrane region" description="Helical" evidence="1">
    <location>
        <begin position="359"/>
        <end position="376"/>
    </location>
</feature>
<dbReference type="PANTHER" id="PTHR32063:SF0">
    <property type="entry name" value="SWARMING MOTILITY PROTEIN SWRC"/>
    <property type="match status" value="1"/>
</dbReference>
<keyword evidence="1" id="KW-0472">Membrane</keyword>
<dbReference type="GO" id="GO:0042910">
    <property type="term" value="F:xenobiotic transmembrane transporter activity"/>
    <property type="evidence" value="ECO:0007669"/>
    <property type="project" value="TreeGrafter"/>
</dbReference>
<keyword evidence="1" id="KW-1133">Transmembrane helix</keyword>
<dbReference type="PRINTS" id="PR00702">
    <property type="entry name" value="ACRIFLAVINRP"/>
</dbReference>
<evidence type="ECO:0000256" key="1">
    <source>
        <dbReference type="SAM" id="Phobius"/>
    </source>
</evidence>
<dbReference type="Gene3D" id="3.30.70.1320">
    <property type="entry name" value="Multidrug efflux transporter AcrB pore domain like"/>
    <property type="match status" value="1"/>
</dbReference>
<dbReference type="Gene3D" id="1.20.1640.10">
    <property type="entry name" value="Multidrug efflux transporter AcrB transmembrane domain"/>
    <property type="match status" value="2"/>
</dbReference>
<keyword evidence="1" id="KW-0812">Transmembrane</keyword>
<dbReference type="Gene3D" id="3.30.2090.10">
    <property type="entry name" value="Multidrug efflux transporter AcrB TolC docking domain, DN and DC subdomains"/>
    <property type="match status" value="2"/>
</dbReference>
<feature type="transmembrane region" description="Helical" evidence="1">
    <location>
        <begin position="333"/>
        <end position="352"/>
    </location>
</feature>
<comment type="caution">
    <text evidence="3">The sequence shown here is derived from an EMBL/GenBank/DDBJ whole genome shotgun (WGS) entry which is preliminary data.</text>
</comment>
<dbReference type="AlphaFoldDB" id="A0A937W432"/>
<dbReference type="EMBL" id="VGLS01000418">
    <property type="protein sequence ID" value="MBM3224842.1"/>
    <property type="molecule type" value="Genomic_DNA"/>
</dbReference>
<dbReference type="SUPFAM" id="SSF82866">
    <property type="entry name" value="Multidrug efflux transporter AcrB transmembrane domain"/>
    <property type="match status" value="2"/>
</dbReference>
<feature type="non-terminal residue" evidence="3">
    <location>
        <position position="999"/>
    </location>
</feature>